<evidence type="ECO:0000256" key="1">
    <source>
        <dbReference type="SAM" id="MobiDB-lite"/>
    </source>
</evidence>
<feature type="region of interest" description="Disordered" evidence="1">
    <location>
        <begin position="94"/>
        <end position="134"/>
    </location>
</feature>
<dbReference type="Proteomes" id="UP000789508">
    <property type="component" value="Unassembled WGS sequence"/>
</dbReference>
<dbReference type="EMBL" id="CAJVPS010005214">
    <property type="protein sequence ID" value="CAG8612619.1"/>
    <property type="molecule type" value="Genomic_DNA"/>
</dbReference>
<gene>
    <name evidence="2" type="ORF">ALEPTO_LOCUS8629</name>
</gene>
<protein>
    <submittedName>
        <fullName evidence="2">890_t:CDS:1</fullName>
    </submittedName>
</protein>
<reference evidence="2" key="1">
    <citation type="submission" date="2021-06" db="EMBL/GenBank/DDBJ databases">
        <authorList>
            <person name="Kallberg Y."/>
            <person name="Tangrot J."/>
            <person name="Rosling A."/>
        </authorList>
    </citation>
    <scope>NUCLEOTIDE SEQUENCE</scope>
    <source>
        <strain evidence="2">FL130A</strain>
    </source>
</reference>
<comment type="caution">
    <text evidence="2">The sequence shown here is derived from an EMBL/GenBank/DDBJ whole genome shotgun (WGS) entry which is preliminary data.</text>
</comment>
<sequence>MPDYTYFRSLWWKEGNIHPEAKWEEATLPHVLAEGVTLDEYERRTDEFNVHGLWEWTNYKVSVYELPLDPHETCVSAIIKYINRSWSGVDDTDASIMGQGASRTRADRSGKEPDASYRPMKPRVPTPTGSDGKRKPWPNIIVEVAYTESIEHVFEKVKDYWLKDLSRAHDAIVVKIDPIFEDETPSRMRAWHFCSTDRRTRRGELQHRTHVMSNIG</sequence>
<name>A0A9N9CQT9_9GLOM</name>
<feature type="compositionally biased region" description="Basic and acidic residues" evidence="1">
    <location>
        <begin position="104"/>
        <end position="115"/>
    </location>
</feature>
<keyword evidence="3" id="KW-1185">Reference proteome</keyword>
<dbReference type="OrthoDB" id="2313811at2759"/>
<dbReference type="AlphaFoldDB" id="A0A9N9CQT9"/>
<evidence type="ECO:0000313" key="3">
    <source>
        <dbReference type="Proteomes" id="UP000789508"/>
    </source>
</evidence>
<evidence type="ECO:0000313" key="2">
    <source>
        <dbReference type="EMBL" id="CAG8612619.1"/>
    </source>
</evidence>
<organism evidence="2 3">
    <name type="scientific">Ambispora leptoticha</name>
    <dbReference type="NCBI Taxonomy" id="144679"/>
    <lineage>
        <taxon>Eukaryota</taxon>
        <taxon>Fungi</taxon>
        <taxon>Fungi incertae sedis</taxon>
        <taxon>Mucoromycota</taxon>
        <taxon>Glomeromycotina</taxon>
        <taxon>Glomeromycetes</taxon>
        <taxon>Archaeosporales</taxon>
        <taxon>Ambisporaceae</taxon>
        <taxon>Ambispora</taxon>
    </lineage>
</organism>
<accession>A0A9N9CQT9</accession>
<proteinExistence type="predicted"/>